<protein>
    <submittedName>
        <fullName evidence="1">Uncharacterized protein</fullName>
    </submittedName>
</protein>
<keyword evidence="2" id="KW-1185">Reference proteome</keyword>
<evidence type="ECO:0000313" key="2">
    <source>
        <dbReference type="Proteomes" id="UP000708208"/>
    </source>
</evidence>
<sequence>MEVEDVNVLLVRMNSVFIQTSELATNIKLLELRNWVSGSGNYLHNFLFLKENCCRVFRLSTTIIST</sequence>
<dbReference type="EMBL" id="CAJVCH010542218">
    <property type="protein sequence ID" value="CAG7827092.1"/>
    <property type="molecule type" value="Genomic_DNA"/>
</dbReference>
<accession>A0A8J2L7H8</accession>
<gene>
    <name evidence="1" type="ORF">AFUS01_LOCUS37100</name>
</gene>
<dbReference type="AlphaFoldDB" id="A0A8J2L7H8"/>
<dbReference type="Proteomes" id="UP000708208">
    <property type="component" value="Unassembled WGS sequence"/>
</dbReference>
<proteinExistence type="predicted"/>
<comment type="caution">
    <text evidence="1">The sequence shown here is derived from an EMBL/GenBank/DDBJ whole genome shotgun (WGS) entry which is preliminary data.</text>
</comment>
<reference evidence="1" key="1">
    <citation type="submission" date="2021-06" db="EMBL/GenBank/DDBJ databases">
        <authorList>
            <person name="Hodson N. C."/>
            <person name="Mongue J. A."/>
            <person name="Jaron S. K."/>
        </authorList>
    </citation>
    <scope>NUCLEOTIDE SEQUENCE</scope>
</reference>
<organism evidence="1 2">
    <name type="scientific">Allacma fusca</name>
    <dbReference type="NCBI Taxonomy" id="39272"/>
    <lineage>
        <taxon>Eukaryota</taxon>
        <taxon>Metazoa</taxon>
        <taxon>Ecdysozoa</taxon>
        <taxon>Arthropoda</taxon>
        <taxon>Hexapoda</taxon>
        <taxon>Collembola</taxon>
        <taxon>Symphypleona</taxon>
        <taxon>Sminthuridae</taxon>
        <taxon>Allacma</taxon>
    </lineage>
</organism>
<name>A0A8J2L7H8_9HEXA</name>
<evidence type="ECO:0000313" key="1">
    <source>
        <dbReference type="EMBL" id="CAG7827092.1"/>
    </source>
</evidence>